<protein>
    <recommendedName>
        <fullName evidence="3">Rho-GAP domain-containing protein</fullName>
    </recommendedName>
</protein>
<dbReference type="InterPro" id="IPR008936">
    <property type="entry name" value="Rho_GTPase_activation_prot"/>
</dbReference>
<dbReference type="Proteomes" id="UP001385951">
    <property type="component" value="Unassembled WGS sequence"/>
</dbReference>
<feature type="compositionally biased region" description="Basic and acidic residues" evidence="2">
    <location>
        <begin position="1"/>
        <end position="10"/>
    </location>
</feature>
<dbReference type="Gene3D" id="1.10.555.10">
    <property type="entry name" value="Rho GTPase activation protein"/>
    <property type="match status" value="1"/>
</dbReference>
<feature type="region of interest" description="Disordered" evidence="2">
    <location>
        <begin position="698"/>
        <end position="726"/>
    </location>
</feature>
<dbReference type="AlphaFoldDB" id="A0AAW0GJK8"/>
<dbReference type="InterPro" id="IPR000198">
    <property type="entry name" value="RhoGAP_dom"/>
</dbReference>
<dbReference type="Pfam" id="PF00620">
    <property type="entry name" value="RhoGAP"/>
    <property type="match status" value="1"/>
</dbReference>
<evidence type="ECO:0000313" key="5">
    <source>
        <dbReference type="Proteomes" id="UP001385951"/>
    </source>
</evidence>
<organism evidence="4 5">
    <name type="scientific">Cerrena zonata</name>
    <dbReference type="NCBI Taxonomy" id="2478898"/>
    <lineage>
        <taxon>Eukaryota</taxon>
        <taxon>Fungi</taxon>
        <taxon>Dikarya</taxon>
        <taxon>Basidiomycota</taxon>
        <taxon>Agaricomycotina</taxon>
        <taxon>Agaricomycetes</taxon>
        <taxon>Polyporales</taxon>
        <taxon>Cerrenaceae</taxon>
        <taxon>Cerrena</taxon>
    </lineage>
</organism>
<proteinExistence type="predicted"/>
<feature type="compositionally biased region" description="Polar residues" evidence="2">
    <location>
        <begin position="57"/>
        <end position="72"/>
    </location>
</feature>
<feature type="coiled-coil region" evidence="1">
    <location>
        <begin position="858"/>
        <end position="885"/>
    </location>
</feature>
<gene>
    <name evidence="4" type="ORF">QCA50_004477</name>
</gene>
<dbReference type="EMBL" id="JASBNA010000004">
    <property type="protein sequence ID" value="KAK7692842.1"/>
    <property type="molecule type" value="Genomic_DNA"/>
</dbReference>
<accession>A0AAW0GJK8</accession>
<dbReference type="SMART" id="SM00324">
    <property type="entry name" value="RhoGAP"/>
    <property type="match status" value="1"/>
</dbReference>
<keyword evidence="1" id="KW-0175">Coiled coil</keyword>
<name>A0AAW0GJK8_9APHY</name>
<keyword evidence="5" id="KW-1185">Reference proteome</keyword>
<evidence type="ECO:0000256" key="1">
    <source>
        <dbReference type="SAM" id="Coils"/>
    </source>
</evidence>
<evidence type="ECO:0000259" key="3">
    <source>
        <dbReference type="SMART" id="SM00324"/>
    </source>
</evidence>
<feature type="domain" description="Rho-GAP" evidence="3">
    <location>
        <begin position="342"/>
        <end position="639"/>
    </location>
</feature>
<sequence>MGLFTKKDKSASSCDAPKPKPNKLTKKKQDASTTPVPPTMPSSTSSTSAARGILRKPSSTFYTRDSISSNATACEIPVALQPKNKGKGKESGTRTQPHAAHITPPNHRASEPNINASKNNYPDRLRFASLPTDHLPSTNENPYPAMPRPSTCSTTTTLNGTVDEQKKAKKSKKDKHKIPEGRFRYHSQTLDFEVFKAPQYDSSVAARHEEFFVSTEPEWVPLANYAPRPNFLPQETDVRSLTAYPFLDLGLVTRSLKQALKKEGKRIEDYLEVDDIVALKCWETDEVEGLKDCTKFRGRKHAIAQAERDWRRKERQFHVFGASLKIIERKATTWVPIFGFMHRVPKVAVACIERLYANGMDTPDLFHQKPNGVRLTSLICQFDSFDPNAPLPDLSEESPAMVAALLSTFIGSIQGPIIHRTYFDALWAWVVQPTIARETEYRQKLRIQLIEGDDGEIESASEDDEYEEEIVLGAHGLPSFNSRKQKRRRAEKAKERAKRREIRAANPELAKKNRHEARVSKRKFLEHETFVFETHQVAVTRFVLMCLPPHTFSFMMYVFTFLAELPKHPDNGVRYDTLSDMYAWKLLGGPNRSSCEAVMRWLLSRWWRVVEGFKSDEVKAEEERLLQKRAAEFGAEDEEFERLCRGEDLVKTPGSEIEPLTQSPLPMEEDTGYFDKAHTKTPSTQFEEKELYNPYENWSNSSPTSTIPPAHFPEPPQTPTQPETPKVEIGEDTTVISPFKIEDEGYATDDEEEEAFEKTTRTARLAKAISVVSEWAPPQREAFSAIKDLLHTEQEIQPLTPGCETDGMSVYSQDVRPRTAYDDDVTVESFIDEYIASRTPLLSRRATRTSVLRVADEPSELKKQLQEALDERDRAQKRIEAMQKKFESGLELR</sequence>
<feature type="compositionally biased region" description="Basic residues" evidence="2">
    <location>
        <begin position="167"/>
        <end position="176"/>
    </location>
</feature>
<feature type="compositionally biased region" description="Pro residues" evidence="2">
    <location>
        <begin position="710"/>
        <end position="719"/>
    </location>
</feature>
<feature type="region of interest" description="Disordered" evidence="2">
    <location>
        <begin position="1"/>
        <end position="121"/>
    </location>
</feature>
<dbReference type="SUPFAM" id="SSF48350">
    <property type="entry name" value="GTPase activation domain, GAP"/>
    <property type="match status" value="1"/>
</dbReference>
<comment type="caution">
    <text evidence="4">The sequence shown here is derived from an EMBL/GenBank/DDBJ whole genome shotgun (WGS) entry which is preliminary data.</text>
</comment>
<feature type="region of interest" description="Disordered" evidence="2">
    <location>
        <begin position="135"/>
        <end position="177"/>
    </location>
</feature>
<evidence type="ECO:0000313" key="4">
    <source>
        <dbReference type="EMBL" id="KAK7692842.1"/>
    </source>
</evidence>
<reference evidence="4 5" key="1">
    <citation type="submission" date="2022-09" db="EMBL/GenBank/DDBJ databases">
        <authorList>
            <person name="Palmer J.M."/>
        </authorList>
    </citation>
    <scope>NUCLEOTIDE SEQUENCE [LARGE SCALE GENOMIC DNA]</scope>
    <source>
        <strain evidence="4 5">DSM 7382</strain>
    </source>
</reference>
<evidence type="ECO:0000256" key="2">
    <source>
        <dbReference type="SAM" id="MobiDB-lite"/>
    </source>
</evidence>
<dbReference type="GO" id="GO:0007165">
    <property type="term" value="P:signal transduction"/>
    <property type="evidence" value="ECO:0007669"/>
    <property type="project" value="InterPro"/>
</dbReference>
<feature type="compositionally biased region" description="Polar residues" evidence="2">
    <location>
        <begin position="698"/>
        <end position="707"/>
    </location>
</feature>